<dbReference type="PANTHER" id="PTHR16779:SF1">
    <property type="entry name" value="BETA-1,4-MANNOSYLTRANSFERASE EGH"/>
    <property type="match status" value="1"/>
</dbReference>
<keyword evidence="1" id="KW-0472">Membrane</keyword>
<protein>
    <recommendedName>
        <fullName evidence="2">Glycosyltransferase 2-like domain-containing protein</fullName>
    </recommendedName>
</protein>
<evidence type="ECO:0000256" key="1">
    <source>
        <dbReference type="SAM" id="Phobius"/>
    </source>
</evidence>
<organism evidence="3 4">
    <name type="scientific">Trichodelitschia bisporula</name>
    <dbReference type="NCBI Taxonomy" id="703511"/>
    <lineage>
        <taxon>Eukaryota</taxon>
        <taxon>Fungi</taxon>
        <taxon>Dikarya</taxon>
        <taxon>Ascomycota</taxon>
        <taxon>Pezizomycotina</taxon>
        <taxon>Dothideomycetes</taxon>
        <taxon>Dothideomycetes incertae sedis</taxon>
        <taxon>Phaeotrichales</taxon>
        <taxon>Phaeotrichaceae</taxon>
        <taxon>Trichodelitschia</taxon>
    </lineage>
</organism>
<dbReference type="InterPro" id="IPR027389">
    <property type="entry name" value="B_mannosylTrfase_Bre-3/Egh"/>
</dbReference>
<feature type="domain" description="Glycosyltransferase 2-like" evidence="2">
    <location>
        <begin position="231"/>
        <end position="419"/>
    </location>
</feature>
<dbReference type="InterPro" id="IPR029044">
    <property type="entry name" value="Nucleotide-diphossugar_trans"/>
</dbReference>
<keyword evidence="1" id="KW-0812">Transmembrane</keyword>
<keyword evidence="4" id="KW-1185">Reference proteome</keyword>
<dbReference type="AlphaFoldDB" id="A0A6G1IB79"/>
<reference evidence="3" key="1">
    <citation type="journal article" date="2020" name="Stud. Mycol.">
        <title>101 Dothideomycetes genomes: a test case for predicting lifestyles and emergence of pathogens.</title>
        <authorList>
            <person name="Haridas S."/>
            <person name="Albert R."/>
            <person name="Binder M."/>
            <person name="Bloem J."/>
            <person name="Labutti K."/>
            <person name="Salamov A."/>
            <person name="Andreopoulos B."/>
            <person name="Baker S."/>
            <person name="Barry K."/>
            <person name="Bills G."/>
            <person name="Bluhm B."/>
            <person name="Cannon C."/>
            <person name="Castanera R."/>
            <person name="Culley D."/>
            <person name="Daum C."/>
            <person name="Ezra D."/>
            <person name="Gonzalez J."/>
            <person name="Henrissat B."/>
            <person name="Kuo A."/>
            <person name="Liang C."/>
            <person name="Lipzen A."/>
            <person name="Lutzoni F."/>
            <person name="Magnuson J."/>
            <person name="Mondo S."/>
            <person name="Nolan M."/>
            <person name="Ohm R."/>
            <person name="Pangilinan J."/>
            <person name="Park H.-J."/>
            <person name="Ramirez L."/>
            <person name="Alfaro M."/>
            <person name="Sun H."/>
            <person name="Tritt A."/>
            <person name="Yoshinaga Y."/>
            <person name="Zwiers L.-H."/>
            <person name="Turgeon B."/>
            <person name="Goodwin S."/>
            <person name="Spatafora J."/>
            <person name="Crous P."/>
            <person name="Grigoriev I."/>
        </authorList>
    </citation>
    <scope>NUCLEOTIDE SEQUENCE</scope>
    <source>
        <strain evidence="3">CBS 262.69</strain>
    </source>
</reference>
<evidence type="ECO:0000259" key="2">
    <source>
        <dbReference type="Pfam" id="PF13632"/>
    </source>
</evidence>
<feature type="transmembrane region" description="Helical" evidence="1">
    <location>
        <begin position="385"/>
        <end position="403"/>
    </location>
</feature>
<dbReference type="SUPFAM" id="SSF53448">
    <property type="entry name" value="Nucleotide-diphospho-sugar transferases"/>
    <property type="match status" value="1"/>
</dbReference>
<keyword evidence="1" id="KW-1133">Transmembrane helix</keyword>
<proteinExistence type="predicted"/>
<feature type="transmembrane region" description="Helical" evidence="1">
    <location>
        <begin position="456"/>
        <end position="485"/>
    </location>
</feature>
<dbReference type="OrthoDB" id="5819582at2759"/>
<name>A0A6G1IB79_9PEZI</name>
<dbReference type="EMBL" id="ML996687">
    <property type="protein sequence ID" value="KAF2405434.1"/>
    <property type="molecule type" value="Genomic_DNA"/>
</dbReference>
<gene>
    <name evidence="3" type="ORF">EJ06DRAFT_525948</name>
</gene>
<evidence type="ECO:0000313" key="3">
    <source>
        <dbReference type="EMBL" id="KAF2405434.1"/>
    </source>
</evidence>
<dbReference type="GO" id="GO:0019187">
    <property type="term" value="F:beta-1,4-mannosyltransferase activity"/>
    <property type="evidence" value="ECO:0007669"/>
    <property type="project" value="InterPro"/>
</dbReference>
<dbReference type="Proteomes" id="UP000799640">
    <property type="component" value="Unassembled WGS sequence"/>
</dbReference>
<feature type="transmembrane region" description="Helical" evidence="1">
    <location>
        <begin position="415"/>
        <end position="436"/>
    </location>
</feature>
<accession>A0A6G1IB79</accession>
<sequence>MLTSILYLPAPGLTIPRRRRKPTLCRTVYDTPRKPFDTQATLNLAARYLRPFILTLATLITLLTYALPHLGTPIPASRLDIVLLLAAIVPARWLGWVNCACLLLPLNLEVAGQPLATKSGPAEKCTPTEKPAEPPPRLLLCLVTRGRNASAVHRSVAALLPSLSAAQSSILPAELHIVTEPGTTGRFHALTSHPYITLHVIPDTYLPPVAQHKARALSFFLSVTRPGADDWILHLDEETVLDAHALAAARAVAARGEVDMAQGVLQYNAYAHWSSSLWTVADCARAGEDWGRYSWQCVWAGRSVWGLHGSWLLVRGGAECEIGWETGCLAEDYWFGVEAQKRGYKLGWIPAIAREQPPTSLADFVRQRRRWAAGLWSMGEVCARVYILTWAWGLAEGLLRLYFLASGGPRRLPWWLLLMLCLENGFSLAGMAWGVLVQDYDAGLPWGTVVRHCLLGLVIGPLVGWLGSFAAVSALLVEVGGFYVIQK</sequence>
<dbReference type="Pfam" id="PF13632">
    <property type="entry name" value="Glyco_trans_2_3"/>
    <property type="match status" value="1"/>
</dbReference>
<dbReference type="PANTHER" id="PTHR16779">
    <property type="entry name" value="BETA-1,4-MANNOSYLTRANSFERASE EGH"/>
    <property type="match status" value="1"/>
</dbReference>
<evidence type="ECO:0000313" key="4">
    <source>
        <dbReference type="Proteomes" id="UP000799640"/>
    </source>
</evidence>
<dbReference type="Gene3D" id="3.90.550.10">
    <property type="entry name" value="Spore Coat Polysaccharide Biosynthesis Protein SpsA, Chain A"/>
    <property type="match status" value="1"/>
</dbReference>
<dbReference type="GO" id="GO:0005737">
    <property type="term" value="C:cytoplasm"/>
    <property type="evidence" value="ECO:0007669"/>
    <property type="project" value="TreeGrafter"/>
</dbReference>
<dbReference type="InterPro" id="IPR001173">
    <property type="entry name" value="Glyco_trans_2-like"/>
</dbReference>